<dbReference type="AlphaFoldDB" id="M7ZCS4"/>
<feature type="region of interest" description="Disordered" evidence="1">
    <location>
        <begin position="35"/>
        <end position="59"/>
    </location>
</feature>
<protein>
    <submittedName>
        <fullName evidence="2">Uncharacterized protein</fullName>
    </submittedName>
</protein>
<evidence type="ECO:0000256" key="1">
    <source>
        <dbReference type="SAM" id="MobiDB-lite"/>
    </source>
</evidence>
<accession>M7ZCS4</accession>
<reference evidence="2" key="1">
    <citation type="journal article" date="2013" name="Nature">
        <title>Draft genome of the wheat A-genome progenitor Triticum urartu.</title>
        <authorList>
            <person name="Ling H.Q."/>
            <person name="Zhao S."/>
            <person name="Liu D."/>
            <person name="Wang J."/>
            <person name="Sun H."/>
            <person name="Zhang C."/>
            <person name="Fan H."/>
            <person name="Li D."/>
            <person name="Dong L."/>
            <person name="Tao Y."/>
            <person name="Gao C."/>
            <person name="Wu H."/>
            <person name="Li Y."/>
            <person name="Cui Y."/>
            <person name="Guo X."/>
            <person name="Zheng S."/>
            <person name="Wang B."/>
            <person name="Yu K."/>
            <person name="Liang Q."/>
            <person name="Yang W."/>
            <person name="Lou X."/>
            <person name="Chen J."/>
            <person name="Feng M."/>
            <person name="Jian J."/>
            <person name="Zhang X."/>
            <person name="Luo G."/>
            <person name="Jiang Y."/>
            <person name="Liu J."/>
            <person name="Wang Z."/>
            <person name="Sha Y."/>
            <person name="Zhang B."/>
            <person name="Wu H."/>
            <person name="Tang D."/>
            <person name="Shen Q."/>
            <person name="Xue P."/>
            <person name="Zou S."/>
            <person name="Wang X."/>
            <person name="Liu X."/>
            <person name="Wang F."/>
            <person name="Yang Y."/>
            <person name="An X."/>
            <person name="Dong Z."/>
            <person name="Zhang K."/>
            <person name="Zhang X."/>
            <person name="Luo M.C."/>
            <person name="Dvorak J."/>
            <person name="Tong Y."/>
            <person name="Wang J."/>
            <person name="Yang H."/>
            <person name="Li Z."/>
            <person name="Wang D."/>
            <person name="Zhang A."/>
            <person name="Wang J."/>
        </authorList>
    </citation>
    <scope>NUCLEOTIDE SEQUENCE</scope>
</reference>
<feature type="region of interest" description="Disordered" evidence="1">
    <location>
        <begin position="1"/>
        <end position="20"/>
    </location>
</feature>
<gene>
    <name evidence="2" type="ORF">TRIUR3_31990</name>
</gene>
<evidence type="ECO:0000313" key="2">
    <source>
        <dbReference type="EMBL" id="EMS60993.1"/>
    </source>
</evidence>
<feature type="compositionally biased region" description="Low complexity" evidence="1">
    <location>
        <begin position="44"/>
        <end position="56"/>
    </location>
</feature>
<name>M7ZCS4_TRIUA</name>
<dbReference type="EMBL" id="KD102301">
    <property type="protein sequence ID" value="EMS60993.1"/>
    <property type="molecule type" value="Genomic_DNA"/>
</dbReference>
<proteinExistence type="predicted"/>
<sequence length="80" mass="8429">MESAGMMKMAAGEGFPPPASLEADEVTLGFVFMLRAPSDPSPRPTTTRTSSTSTSRCHATFFPNSGGHLHCVPVSVSKTE</sequence>
<organism evidence="2">
    <name type="scientific">Triticum urartu</name>
    <name type="common">Red wild einkorn</name>
    <name type="synonym">Crithodium urartu</name>
    <dbReference type="NCBI Taxonomy" id="4572"/>
    <lineage>
        <taxon>Eukaryota</taxon>
        <taxon>Viridiplantae</taxon>
        <taxon>Streptophyta</taxon>
        <taxon>Embryophyta</taxon>
        <taxon>Tracheophyta</taxon>
        <taxon>Spermatophyta</taxon>
        <taxon>Magnoliopsida</taxon>
        <taxon>Liliopsida</taxon>
        <taxon>Poales</taxon>
        <taxon>Poaceae</taxon>
        <taxon>BOP clade</taxon>
        <taxon>Pooideae</taxon>
        <taxon>Triticodae</taxon>
        <taxon>Triticeae</taxon>
        <taxon>Triticinae</taxon>
        <taxon>Triticum</taxon>
    </lineage>
</organism>